<organism evidence="1">
    <name type="scientific">Davidia involucrata</name>
    <name type="common">Dove tree</name>
    <dbReference type="NCBI Taxonomy" id="16924"/>
    <lineage>
        <taxon>Eukaryota</taxon>
        <taxon>Viridiplantae</taxon>
        <taxon>Streptophyta</taxon>
        <taxon>Embryophyta</taxon>
        <taxon>Tracheophyta</taxon>
        <taxon>Spermatophyta</taxon>
        <taxon>Magnoliopsida</taxon>
        <taxon>eudicotyledons</taxon>
        <taxon>Gunneridae</taxon>
        <taxon>Pentapetalae</taxon>
        <taxon>asterids</taxon>
        <taxon>Cornales</taxon>
        <taxon>Nyssaceae</taxon>
        <taxon>Davidia</taxon>
    </lineage>
</organism>
<dbReference type="EMBL" id="GHES01040116">
    <property type="protein sequence ID" value="MPA70675.1"/>
    <property type="molecule type" value="Transcribed_RNA"/>
</dbReference>
<reference evidence="1" key="1">
    <citation type="submission" date="2019-08" db="EMBL/GenBank/DDBJ databases">
        <title>Reference gene set and small RNA set construction with multiple tissues from Davidia involucrata Baill.</title>
        <authorList>
            <person name="Yang H."/>
            <person name="Zhou C."/>
            <person name="Li G."/>
            <person name="Wang J."/>
            <person name="Gao P."/>
            <person name="Wang M."/>
            <person name="Wang R."/>
            <person name="Zhao Y."/>
        </authorList>
    </citation>
    <scope>NUCLEOTIDE SEQUENCE</scope>
    <source>
        <tissue evidence="1">Mixed with DoveR01_LX</tissue>
    </source>
</reference>
<protein>
    <submittedName>
        <fullName evidence="1">Putative retrotransposon protein, Ty1-copia subclass</fullName>
    </submittedName>
</protein>
<dbReference type="Pfam" id="PF14223">
    <property type="entry name" value="Retrotran_gag_2"/>
    <property type="match status" value="1"/>
</dbReference>
<name>A0A5B7BPW2_DAVIN</name>
<dbReference type="AlphaFoldDB" id="A0A5B7BPW2"/>
<accession>A0A5B7BPW2</accession>
<proteinExistence type="predicted"/>
<sequence>MATAKYLVEKFDGHNSFGLWHIKMRALLRQQGLTKILDGTLPSTLTKEQTTKIEENAHNVIQLSLADGILREVTDEEIASRLWKKLVSLYIKKLLTNHLYLKQQLYTLKMKEGMSISEHVDEFNKIIMDMKNINLKIDEED</sequence>
<evidence type="ECO:0000313" key="1">
    <source>
        <dbReference type="EMBL" id="MPA70675.1"/>
    </source>
</evidence>
<gene>
    <name evidence="1" type="ORF">Din_040116</name>
</gene>